<organism evidence="1 2">
    <name type="scientific">Polypedilum vanderplanki</name>
    <name type="common">Sleeping chironomid midge</name>
    <dbReference type="NCBI Taxonomy" id="319348"/>
    <lineage>
        <taxon>Eukaryota</taxon>
        <taxon>Metazoa</taxon>
        <taxon>Ecdysozoa</taxon>
        <taxon>Arthropoda</taxon>
        <taxon>Hexapoda</taxon>
        <taxon>Insecta</taxon>
        <taxon>Pterygota</taxon>
        <taxon>Neoptera</taxon>
        <taxon>Endopterygota</taxon>
        <taxon>Diptera</taxon>
        <taxon>Nematocera</taxon>
        <taxon>Chironomoidea</taxon>
        <taxon>Chironomidae</taxon>
        <taxon>Chironominae</taxon>
        <taxon>Polypedilum</taxon>
        <taxon>Polypedilum</taxon>
    </lineage>
</organism>
<dbReference type="AlphaFoldDB" id="A0A9J6CEP6"/>
<accession>A0A9J6CEP6</accession>
<gene>
    <name evidence="1" type="ORF">PVAND_009620</name>
</gene>
<evidence type="ECO:0008006" key="3">
    <source>
        <dbReference type="Google" id="ProtNLM"/>
    </source>
</evidence>
<dbReference type="GO" id="GO:0006633">
    <property type="term" value="P:fatty acid biosynthetic process"/>
    <property type="evidence" value="ECO:0007669"/>
    <property type="project" value="TreeGrafter"/>
</dbReference>
<reference evidence="1" key="1">
    <citation type="submission" date="2021-03" db="EMBL/GenBank/DDBJ databases">
        <title>Chromosome level genome of the anhydrobiotic midge Polypedilum vanderplanki.</title>
        <authorList>
            <person name="Yoshida Y."/>
            <person name="Kikawada T."/>
            <person name="Gusev O."/>
        </authorList>
    </citation>
    <scope>NUCLEOTIDE SEQUENCE</scope>
    <source>
        <strain evidence="1">NIAS01</strain>
        <tissue evidence="1">Whole body or cell culture</tissue>
    </source>
</reference>
<dbReference type="InterPro" id="IPR050965">
    <property type="entry name" value="UPF0336/Enoyl-CoA_hydratase"/>
</dbReference>
<dbReference type="Gene3D" id="3.10.129.10">
    <property type="entry name" value="Hotdog Thioesterase"/>
    <property type="match status" value="1"/>
</dbReference>
<dbReference type="PANTHER" id="PTHR43437">
    <property type="entry name" value="HYDROXYACYL-THIOESTER DEHYDRATASE TYPE 2, MITOCHONDRIAL-RELATED"/>
    <property type="match status" value="1"/>
</dbReference>
<dbReference type="GO" id="GO:0019171">
    <property type="term" value="F:(3R)-hydroxyacyl-[acyl-carrier-protein] dehydratase activity"/>
    <property type="evidence" value="ECO:0007669"/>
    <property type="project" value="TreeGrafter"/>
</dbReference>
<dbReference type="Proteomes" id="UP001107558">
    <property type="component" value="Chromosome 1"/>
</dbReference>
<evidence type="ECO:0000313" key="1">
    <source>
        <dbReference type="EMBL" id="KAG5680094.1"/>
    </source>
</evidence>
<name>A0A9J6CEP6_POLVA</name>
<comment type="caution">
    <text evidence="1">The sequence shown here is derived from an EMBL/GenBank/DDBJ whole genome shotgun (WGS) entry which is preliminary data.</text>
</comment>
<dbReference type="GO" id="GO:0005739">
    <property type="term" value="C:mitochondrion"/>
    <property type="evidence" value="ECO:0007669"/>
    <property type="project" value="TreeGrafter"/>
</dbReference>
<dbReference type="PANTHER" id="PTHR43437:SF3">
    <property type="entry name" value="HYDROXYACYL-THIOESTER DEHYDRATASE TYPE 2, MITOCHONDRIAL"/>
    <property type="match status" value="1"/>
</dbReference>
<dbReference type="OrthoDB" id="201709at2759"/>
<protein>
    <recommendedName>
        <fullName evidence="3">Hydroxyacyl-thioester dehydratase type 2</fullName>
    </recommendedName>
</protein>
<dbReference type="EMBL" id="JADBJN010000001">
    <property type="protein sequence ID" value="KAG5680094.1"/>
    <property type="molecule type" value="Genomic_DNA"/>
</dbReference>
<dbReference type="InterPro" id="IPR029069">
    <property type="entry name" value="HotDog_dom_sf"/>
</dbReference>
<dbReference type="SUPFAM" id="SSF54637">
    <property type="entry name" value="Thioesterase/thiol ester dehydrase-isomerase"/>
    <property type="match status" value="1"/>
</dbReference>
<keyword evidence="2" id="KW-1185">Reference proteome</keyword>
<evidence type="ECO:0000313" key="2">
    <source>
        <dbReference type="Proteomes" id="UP001107558"/>
    </source>
</evidence>
<proteinExistence type="predicted"/>
<sequence length="138" mass="15745">MKLFRVLYFLSSFKKGDFIKEVRIINQLDLDAFSKLTGDHNQIHKNLKGNRPMIHGAFLNSIVAAIIGTKLPGNGSIVVSQNFKFPSKCFANDPIEFYVELLDVRKIIQVHYKCTQNNNVVFKGDAKLIMNKKMNNVE</sequence>